<proteinExistence type="inferred from homology"/>
<evidence type="ECO:0000313" key="6">
    <source>
        <dbReference type="EMBL" id="TVU32592.1"/>
    </source>
</evidence>
<keyword evidence="3" id="KW-0539">Nucleus</keyword>
<dbReference type="InterPro" id="IPR033467">
    <property type="entry name" value="Tesmin/TSO1-like_CXC"/>
</dbReference>
<organism evidence="6 7">
    <name type="scientific">Eragrostis curvula</name>
    <name type="common">weeping love grass</name>
    <dbReference type="NCBI Taxonomy" id="38414"/>
    <lineage>
        <taxon>Eukaryota</taxon>
        <taxon>Viridiplantae</taxon>
        <taxon>Streptophyta</taxon>
        <taxon>Embryophyta</taxon>
        <taxon>Tracheophyta</taxon>
        <taxon>Spermatophyta</taxon>
        <taxon>Magnoliopsida</taxon>
        <taxon>Liliopsida</taxon>
        <taxon>Poales</taxon>
        <taxon>Poaceae</taxon>
        <taxon>PACMAD clade</taxon>
        <taxon>Chloridoideae</taxon>
        <taxon>Eragrostideae</taxon>
        <taxon>Eragrostidinae</taxon>
        <taxon>Eragrostis</taxon>
    </lineage>
</organism>
<dbReference type="Proteomes" id="UP000324897">
    <property type="component" value="Chromosome 1"/>
</dbReference>
<dbReference type="GO" id="GO:0005634">
    <property type="term" value="C:nucleus"/>
    <property type="evidence" value="ECO:0007669"/>
    <property type="project" value="UniProtKB-SubCell"/>
</dbReference>
<dbReference type="GO" id="GO:0006355">
    <property type="term" value="P:regulation of DNA-templated transcription"/>
    <property type="evidence" value="ECO:0007669"/>
    <property type="project" value="TreeGrafter"/>
</dbReference>
<feature type="compositionally biased region" description="Low complexity" evidence="4">
    <location>
        <begin position="24"/>
        <end position="39"/>
    </location>
</feature>
<protein>
    <recommendedName>
        <fullName evidence="5">CRC domain-containing protein</fullName>
    </recommendedName>
</protein>
<evidence type="ECO:0000313" key="7">
    <source>
        <dbReference type="Proteomes" id="UP000324897"/>
    </source>
</evidence>
<dbReference type="PANTHER" id="PTHR12446">
    <property type="entry name" value="TESMIN/TSO1-RELATED"/>
    <property type="match status" value="1"/>
</dbReference>
<feature type="domain" description="CRC" evidence="5">
    <location>
        <begin position="64"/>
        <end position="137"/>
    </location>
</feature>
<dbReference type="PANTHER" id="PTHR12446:SF35">
    <property type="entry name" value="OS02G0274600 PROTEIN"/>
    <property type="match status" value="1"/>
</dbReference>
<feature type="compositionally biased region" description="Polar residues" evidence="4">
    <location>
        <begin position="429"/>
        <end position="455"/>
    </location>
</feature>
<name>A0A5J9V8L5_9POAL</name>
<sequence>MEQGRNQQQPNPAAPAVVGEMKEPAAAAQQQRPAAPGIPAARPWPVVFTPTKPATEVKSVTPKKKKHCNCRNSKCLKMYCECFAAQDNSGAIPLVPKHNKGCHCKKSGCLKKYCECYQANVLCSKNCRCMDCKNFEGSDERKASIQVEYASDRNHIKQGASIIHNSTTGTSGYNYSPMRRKRTYEDALGGKLNTEGVMSEAQFRQGNPADASLLPPSTGCDGHNATHSPSKSFNPSYRSPLANTIHLSEVKDLVKNLVTGCKTKEETYMAVAGTESLSFVPCFILDNKVDETGEGKELHTNDGLSNGHCNQQDSNEAQTLACNEPSVKDSRPASPATQALMCNEQDTTFGDDYRSSFPSISCDQDISEINVAQENLVFTGLRDYLRLIITRGKINEHKSSSEAAIELGAQLDHGATPSISPSKAEENDTSSNGTKTLRSNQQSISNDGSKGNNGS</sequence>
<evidence type="ECO:0000256" key="4">
    <source>
        <dbReference type="SAM" id="MobiDB-lite"/>
    </source>
</evidence>
<keyword evidence="7" id="KW-1185">Reference proteome</keyword>
<dbReference type="InterPro" id="IPR005172">
    <property type="entry name" value="CRC"/>
</dbReference>
<dbReference type="AlphaFoldDB" id="A0A5J9V8L5"/>
<reference evidence="6 7" key="1">
    <citation type="journal article" date="2019" name="Sci. Rep.">
        <title>A high-quality genome of Eragrostis curvula grass provides insights into Poaceae evolution and supports new strategies to enhance forage quality.</title>
        <authorList>
            <person name="Carballo J."/>
            <person name="Santos B.A.C.M."/>
            <person name="Zappacosta D."/>
            <person name="Garbus I."/>
            <person name="Selva J.P."/>
            <person name="Gallo C.A."/>
            <person name="Diaz A."/>
            <person name="Albertini E."/>
            <person name="Caccamo M."/>
            <person name="Echenique V."/>
        </authorList>
    </citation>
    <scope>NUCLEOTIDE SEQUENCE [LARGE SCALE GENOMIC DNA]</scope>
    <source>
        <strain evidence="7">cv. Victoria</strain>
        <tissue evidence="6">Leaf</tissue>
    </source>
</reference>
<dbReference type="Gramene" id="TVU32592">
    <property type="protein sequence ID" value="TVU32592"/>
    <property type="gene ID" value="EJB05_24329"/>
</dbReference>
<evidence type="ECO:0000256" key="3">
    <source>
        <dbReference type="ARBA" id="ARBA00023242"/>
    </source>
</evidence>
<feature type="region of interest" description="Disordered" evidence="4">
    <location>
        <begin position="409"/>
        <end position="455"/>
    </location>
</feature>
<dbReference type="Pfam" id="PF03638">
    <property type="entry name" value="TCR"/>
    <property type="match status" value="2"/>
</dbReference>
<dbReference type="EMBL" id="RWGY01000011">
    <property type="protein sequence ID" value="TVU32592.1"/>
    <property type="molecule type" value="Genomic_DNA"/>
</dbReference>
<dbReference type="SMART" id="SM01114">
    <property type="entry name" value="CXC"/>
    <property type="match status" value="2"/>
</dbReference>
<feature type="region of interest" description="Disordered" evidence="4">
    <location>
        <begin position="1"/>
        <end position="39"/>
    </location>
</feature>
<comment type="caution">
    <text evidence="6">The sequence shown here is derived from an EMBL/GenBank/DDBJ whole genome shotgun (WGS) entry which is preliminary data.</text>
</comment>
<comment type="similarity">
    <text evidence="2">Belongs to the lin-54 family.</text>
</comment>
<gene>
    <name evidence="6" type="ORF">EJB05_24329</name>
</gene>
<accession>A0A5J9V8L5</accession>
<comment type="subcellular location">
    <subcellularLocation>
        <location evidence="1">Nucleus</location>
    </subcellularLocation>
</comment>
<dbReference type="OrthoDB" id="6283463at2759"/>
<feature type="compositionally biased region" description="Polar residues" evidence="4">
    <location>
        <begin position="1"/>
        <end position="11"/>
    </location>
</feature>
<evidence type="ECO:0000256" key="2">
    <source>
        <dbReference type="ARBA" id="ARBA00007267"/>
    </source>
</evidence>
<dbReference type="InterPro" id="IPR028307">
    <property type="entry name" value="Lin-54_fam"/>
</dbReference>
<dbReference type="PROSITE" id="PS51634">
    <property type="entry name" value="CRC"/>
    <property type="match status" value="1"/>
</dbReference>
<evidence type="ECO:0000259" key="5">
    <source>
        <dbReference type="PROSITE" id="PS51634"/>
    </source>
</evidence>
<evidence type="ECO:0000256" key="1">
    <source>
        <dbReference type="ARBA" id="ARBA00004123"/>
    </source>
</evidence>